<comment type="catalytic activity">
    <reaction evidence="2">
        <text>oxidized coenzyme F420-(gamma-L-Glu)(n) + a quinol + H(+) = reduced coenzyme F420-(gamma-L-Glu)(n) + a quinone</text>
        <dbReference type="Rhea" id="RHEA:39663"/>
        <dbReference type="Rhea" id="RHEA-COMP:12939"/>
        <dbReference type="Rhea" id="RHEA-COMP:14378"/>
        <dbReference type="ChEBI" id="CHEBI:15378"/>
        <dbReference type="ChEBI" id="CHEBI:24646"/>
        <dbReference type="ChEBI" id="CHEBI:132124"/>
        <dbReference type="ChEBI" id="CHEBI:133980"/>
        <dbReference type="ChEBI" id="CHEBI:139511"/>
    </reaction>
</comment>
<dbReference type="GO" id="GO:0052755">
    <property type="term" value="F:coenzyme F420H2:quinone oxidoreductase activity"/>
    <property type="evidence" value="ECO:0007669"/>
    <property type="project" value="RHEA"/>
</dbReference>
<sequence>MTEGVTSDTYRELSESGVQKHNNRMIRLLRENGGKLPGVPDDEMPVLIVTITGAKSGIRRLTPLGYFEHRGRRFVVGSNGGQERPPSWIFNVRANPEVTVEVVPNVYAAVARELDSEERHRMFQALAAKYAFFGDYQSRITRVIPMFELVPC</sequence>
<dbReference type="GO" id="GO:0070967">
    <property type="term" value="F:coenzyme F420 binding"/>
    <property type="evidence" value="ECO:0007669"/>
    <property type="project" value="TreeGrafter"/>
</dbReference>
<evidence type="ECO:0000256" key="2">
    <source>
        <dbReference type="ARBA" id="ARBA00049106"/>
    </source>
</evidence>
<comment type="similarity">
    <text evidence="1">Belongs to the F420H(2)-dependent quinone reductase family.</text>
</comment>
<evidence type="ECO:0000313" key="3">
    <source>
        <dbReference type="EMBL" id="CPV67900.1"/>
    </source>
</evidence>
<evidence type="ECO:0000256" key="1">
    <source>
        <dbReference type="ARBA" id="ARBA00008710"/>
    </source>
</evidence>
<dbReference type="RefSeq" id="WP_016892659.1">
    <property type="nucleotide sequence ID" value="NZ_CSWP01000010.1"/>
</dbReference>
<organism evidence="3 4">
    <name type="scientific">Mycobacteroides abscessus</name>
    <dbReference type="NCBI Taxonomy" id="36809"/>
    <lineage>
        <taxon>Bacteria</taxon>
        <taxon>Bacillati</taxon>
        <taxon>Actinomycetota</taxon>
        <taxon>Actinomycetes</taxon>
        <taxon>Mycobacteriales</taxon>
        <taxon>Mycobacteriaceae</taxon>
        <taxon>Mycobacteroides</taxon>
    </lineage>
</organism>
<evidence type="ECO:0000313" key="4">
    <source>
        <dbReference type="Proteomes" id="UP000045782"/>
    </source>
</evidence>
<dbReference type="InterPro" id="IPR012349">
    <property type="entry name" value="Split_barrel_FMN-bd"/>
</dbReference>
<proteinExistence type="inferred from homology"/>
<protein>
    <submittedName>
        <fullName evidence="3">Deazaflavin-dependent nitroreductase</fullName>
        <ecNumber evidence="3">1.-.-.-</ecNumber>
    </submittedName>
</protein>
<dbReference type="EC" id="1.-.-.-" evidence="3"/>
<dbReference type="Gene3D" id="2.30.110.10">
    <property type="entry name" value="Electron Transport, Fmn-binding Protein, Chain A"/>
    <property type="match status" value="1"/>
</dbReference>
<dbReference type="Proteomes" id="UP000045782">
    <property type="component" value="Unassembled WGS sequence"/>
</dbReference>
<gene>
    <name evidence="3" type="primary">ddn_7</name>
    <name evidence="3" type="ORF">ERS075579_04302</name>
</gene>
<dbReference type="NCBIfam" id="TIGR00026">
    <property type="entry name" value="hi_GC_TIGR00026"/>
    <property type="match status" value="1"/>
</dbReference>
<dbReference type="PANTHER" id="PTHR39428:SF1">
    <property type="entry name" value="F420H(2)-DEPENDENT QUINONE REDUCTASE RV1261C"/>
    <property type="match status" value="1"/>
</dbReference>
<dbReference type="InterPro" id="IPR004378">
    <property type="entry name" value="F420H2_quin_Rdtase"/>
</dbReference>
<dbReference type="GO" id="GO:0005886">
    <property type="term" value="C:plasma membrane"/>
    <property type="evidence" value="ECO:0007669"/>
    <property type="project" value="TreeGrafter"/>
</dbReference>
<reference evidence="3 4" key="1">
    <citation type="submission" date="2015-03" db="EMBL/GenBank/DDBJ databases">
        <authorList>
            <person name="Murphy D."/>
        </authorList>
    </citation>
    <scope>NUCLEOTIDE SEQUENCE [LARGE SCALE GENOMIC DNA]</scope>
    <source>
        <strain evidence="3 4">PAP088</strain>
    </source>
</reference>
<accession>A0A0U0ZRW2</accession>
<keyword evidence="3" id="KW-0560">Oxidoreductase</keyword>
<dbReference type="PANTHER" id="PTHR39428">
    <property type="entry name" value="F420H(2)-DEPENDENT QUINONE REDUCTASE RV1261C"/>
    <property type="match status" value="1"/>
</dbReference>
<dbReference type="EMBL" id="CSWP01000010">
    <property type="protein sequence ID" value="CPV67900.1"/>
    <property type="molecule type" value="Genomic_DNA"/>
</dbReference>
<name>A0A0U0ZRW2_9MYCO</name>
<dbReference type="AlphaFoldDB" id="A0A0U0ZRW2"/>
<dbReference type="Pfam" id="PF04075">
    <property type="entry name" value="F420H2_quin_red"/>
    <property type="match status" value="1"/>
</dbReference>